<dbReference type="EMBL" id="JAGTAR010000026">
    <property type="protein sequence ID" value="MBR8537077.1"/>
    <property type="molecule type" value="Genomic_DNA"/>
</dbReference>
<evidence type="ECO:0000313" key="3">
    <source>
        <dbReference type="Proteomes" id="UP000679220"/>
    </source>
</evidence>
<sequence>MPISKSNWAIQSIRSSFVYLTLATVLLGAEWWLTEWLTISIKKVSSALLFLSGLYLLFYFLFVFIQKKHPDNSAFIFLILMGLKLAFIISYLFLFLNPTDSENKTEILLFLMNYFALLIVDIVVKLRLIK</sequence>
<dbReference type="AlphaFoldDB" id="A0A941F641"/>
<keyword evidence="1" id="KW-0472">Membrane</keyword>
<feature type="transmembrane region" description="Helical" evidence="1">
    <location>
        <begin position="12"/>
        <end position="33"/>
    </location>
</feature>
<feature type="transmembrane region" description="Helical" evidence="1">
    <location>
        <begin position="74"/>
        <end position="95"/>
    </location>
</feature>
<keyword evidence="1" id="KW-0812">Transmembrane</keyword>
<gene>
    <name evidence="2" type="ORF">KDU71_16005</name>
</gene>
<reference evidence="2" key="1">
    <citation type="journal article" date="2018" name="Int. J. Syst. Evol. Microbiol.">
        <title>Carboxylicivirga sediminis sp. nov., isolated from coastal sediment.</title>
        <authorList>
            <person name="Wang F.Q."/>
            <person name="Ren L.H."/>
            <person name="Zou R.J."/>
            <person name="Sun Y.Z."/>
            <person name="Liu X.J."/>
            <person name="Jiang F."/>
            <person name="Liu L.J."/>
        </authorList>
    </citation>
    <scope>NUCLEOTIDE SEQUENCE</scope>
    <source>
        <strain evidence="2">JR1</strain>
    </source>
</reference>
<reference evidence="2" key="2">
    <citation type="submission" date="2021-04" db="EMBL/GenBank/DDBJ databases">
        <authorList>
            <person name="Zhang T."/>
            <person name="Zhang Y."/>
            <person name="Lu D."/>
            <person name="Zuo D."/>
            <person name="Du Z."/>
        </authorList>
    </citation>
    <scope>NUCLEOTIDE SEQUENCE</scope>
    <source>
        <strain evidence="2">JR1</strain>
    </source>
</reference>
<dbReference type="Proteomes" id="UP000679220">
    <property type="component" value="Unassembled WGS sequence"/>
</dbReference>
<protein>
    <submittedName>
        <fullName evidence="2">Uncharacterized protein</fullName>
    </submittedName>
</protein>
<keyword evidence="3" id="KW-1185">Reference proteome</keyword>
<evidence type="ECO:0000313" key="2">
    <source>
        <dbReference type="EMBL" id="MBR8537077.1"/>
    </source>
</evidence>
<feature type="transmembrane region" description="Helical" evidence="1">
    <location>
        <begin position="45"/>
        <end position="65"/>
    </location>
</feature>
<keyword evidence="1" id="KW-1133">Transmembrane helix</keyword>
<evidence type="ECO:0000256" key="1">
    <source>
        <dbReference type="SAM" id="Phobius"/>
    </source>
</evidence>
<accession>A0A941F641</accession>
<name>A0A941F641_9BACT</name>
<organism evidence="2 3">
    <name type="scientific">Carboxylicivirga sediminis</name>
    <dbReference type="NCBI Taxonomy" id="2006564"/>
    <lineage>
        <taxon>Bacteria</taxon>
        <taxon>Pseudomonadati</taxon>
        <taxon>Bacteroidota</taxon>
        <taxon>Bacteroidia</taxon>
        <taxon>Marinilabiliales</taxon>
        <taxon>Marinilabiliaceae</taxon>
        <taxon>Carboxylicivirga</taxon>
    </lineage>
</organism>
<dbReference type="RefSeq" id="WP_212192099.1">
    <property type="nucleotide sequence ID" value="NZ_JAGTAR010000026.1"/>
</dbReference>
<comment type="caution">
    <text evidence="2">The sequence shown here is derived from an EMBL/GenBank/DDBJ whole genome shotgun (WGS) entry which is preliminary data.</text>
</comment>
<proteinExistence type="predicted"/>
<feature type="transmembrane region" description="Helical" evidence="1">
    <location>
        <begin position="107"/>
        <end position="124"/>
    </location>
</feature>